<evidence type="ECO:0000256" key="4">
    <source>
        <dbReference type="ARBA" id="ARBA00022516"/>
    </source>
</evidence>
<evidence type="ECO:0000256" key="14">
    <source>
        <dbReference type="SAM" id="Phobius"/>
    </source>
</evidence>
<dbReference type="AlphaFoldDB" id="A0A8J8NE44"/>
<evidence type="ECO:0000256" key="5">
    <source>
        <dbReference type="ARBA" id="ARBA00022679"/>
    </source>
</evidence>
<evidence type="ECO:0000256" key="13">
    <source>
        <dbReference type="SAM" id="MobiDB-lite"/>
    </source>
</evidence>
<dbReference type="Pfam" id="PF10998">
    <property type="entry name" value="DUF2838"/>
    <property type="match status" value="1"/>
</dbReference>
<feature type="transmembrane region" description="Helical" evidence="14">
    <location>
        <begin position="240"/>
        <end position="261"/>
    </location>
</feature>
<gene>
    <name evidence="15" type="ORF">FGO68_gene11288</name>
</gene>
<evidence type="ECO:0000256" key="3">
    <source>
        <dbReference type="ARBA" id="ARBA00019082"/>
    </source>
</evidence>
<proteinExistence type="inferred from homology"/>
<keyword evidence="4" id="KW-0444">Lipid biosynthesis</keyword>
<evidence type="ECO:0000256" key="10">
    <source>
        <dbReference type="ARBA" id="ARBA00023209"/>
    </source>
</evidence>
<feature type="compositionally biased region" description="Basic and acidic residues" evidence="13">
    <location>
        <begin position="82"/>
        <end position="102"/>
    </location>
</feature>
<dbReference type="GO" id="GO:0006656">
    <property type="term" value="P:phosphatidylcholine biosynthetic process"/>
    <property type="evidence" value="ECO:0007669"/>
    <property type="project" value="TreeGrafter"/>
</dbReference>
<comment type="similarity">
    <text evidence="2">Belongs to the GPC1 family.</text>
</comment>
<keyword evidence="9 14" id="KW-0472">Membrane</keyword>
<evidence type="ECO:0000256" key="6">
    <source>
        <dbReference type="ARBA" id="ARBA00022692"/>
    </source>
</evidence>
<evidence type="ECO:0000256" key="8">
    <source>
        <dbReference type="ARBA" id="ARBA00023098"/>
    </source>
</evidence>
<sequence>MNDELAINNSAPQAQNKGGDYDLQEDLAIFKKMSSSSQSMALGHQVSRQRSILDDLGMGAFIPPPEELFNASLESHLSGVPAHEEIEKTSTRKNTDLTEKSQEANNNDNNEIVQSDIDMLGHLDLDQLDNVLSKADNLAMRLAAQTSLQMPLLNSIINKKDREQLRAKFHKRKQLLQRYLKSANAVRLQDKLSFVMGVFLLIFTTYVLGRYPNDFWYIYHCLVVISLVAYRFYNYRQKGWHYYLFDFCYFANILIMIFLNFTPKNDILFKVFFVYANGPFGLAIPAFKNSMIFHKLDNLISVTIHLVPMVSSWNLRWHTLQEEATKDTRYFLTLTPETESFTTYLTRLFLIPLSLYLLWAFLYSLKVFVISSKRIKERNYETMYIYYMNQPWAAKILLNTPLGPRAAPFIFMAFHVTFFVVSNVFAGMAYFRWIGLSVWNGANFYMEYFSRKYESGLKALEEVELTFSKDEAKKDK</sequence>
<keyword evidence="6 14" id="KW-0812">Transmembrane</keyword>
<keyword evidence="12" id="KW-0012">Acyltransferase</keyword>
<evidence type="ECO:0000256" key="7">
    <source>
        <dbReference type="ARBA" id="ARBA00022989"/>
    </source>
</evidence>
<keyword evidence="11" id="KW-1208">Phospholipid metabolism</keyword>
<feature type="transmembrane region" description="Helical" evidence="14">
    <location>
        <begin position="409"/>
        <end position="431"/>
    </location>
</feature>
<evidence type="ECO:0000313" key="15">
    <source>
        <dbReference type="EMBL" id="TNV72989.1"/>
    </source>
</evidence>
<comment type="subcellular location">
    <subcellularLocation>
        <location evidence="1">Membrane</location>
        <topology evidence="1">Multi-pass membrane protein</topology>
    </subcellularLocation>
</comment>
<organism evidence="15 16">
    <name type="scientific">Halteria grandinella</name>
    <dbReference type="NCBI Taxonomy" id="5974"/>
    <lineage>
        <taxon>Eukaryota</taxon>
        <taxon>Sar</taxon>
        <taxon>Alveolata</taxon>
        <taxon>Ciliophora</taxon>
        <taxon>Intramacronucleata</taxon>
        <taxon>Spirotrichea</taxon>
        <taxon>Stichotrichia</taxon>
        <taxon>Sporadotrichida</taxon>
        <taxon>Halteriidae</taxon>
        <taxon>Halteria</taxon>
    </lineage>
</organism>
<keyword evidence="8" id="KW-0443">Lipid metabolism</keyword>
<dbReference type="OrthoDB" id="311932at2759"/>
<evidence type="ECO:0000256" key="11">
    <source>
        <dbReference type="ARBA" id="ARBA00023264"/>
    </source>
</evidence>
<dbReference type="Proteomes" id="UP000785679">
    <property type="component" value="Unassembled WGS sequence"/>
</dbReference>
<dbReference type="GO" id="GO:0016746">
    <property type="term" value="F:acyltransferase activity"/>
    <property type="evidence" value="ECO:0007669"/>
    <property type="project" value="UniProtKB-KW"/>
</dbReference>
<dbReference type="GO" id="GO:0016020">
    <property type="term" value="C:membrane"/>
    <property type="evidence" value="ECO:0007669"/>
    <property type="project" value="UniProtKB-SubCell"/>
</dbReference>
<dbReference type="InterPro" id="IPR021261">
    <property type="entry name" value="GPCAT"/>
</dbReference>
<dbReference type="PANTHER" id="PTHR31201">
    <property type="entry name" value="OS01G0585100 PROTEIN"/>
    <property type="match status" value="1"/>
</dbReference>
<evidence type="ECO:0000313" key="16">
    <source>
        <dbReference type="Proteomes" id="UP000785679"/>
    </source>
</evidence>
<evidence type="ECO:0000256" key="9">
    <source>
        <dbReference type="ARBA" id="ARBA00023136"/>
    </source>
</evidence>
<protein>
    <recommendedName>
        <fullName evidence="3">Glycerophosphocholine acyltransferase 1</fullName>
    </recommendedName>
</protein>
<keyword evidence="7 14" id="KW-1133">Transmembrane helix</keyword>
<evidence type="ECO:0000256" key="2">
    <source>
        <dbReference type="ARBA" id="ARBA00006675"/>
    </source>
</evidence>
<keyword evidence="10" id="KW-0594">Phospholipid biosynthesis</keyword>
<accession>A0A8J8NE44</accession>
<feature type="transmembrane region" description="Helical" evidence="14">
    <location>
        <begin position="267"/>
        <end position="287"/>
    </location>
</feature>
<reference evidence="15" key="1">
    <citation type="submission" date="2019-06" db="EMBL/GenBank/DDBJ databases">
        <authorList>
            <person name="Zheng W."/>
        </authorList>
    </citation>
    <scope>NUCLEOTIDE SEQUENCE</scope>
    <source>
        <strain evidence="15">QDHG01</strain>
    </source>
</reference>
<feature type="transmembrane region" description="Helical" evidence="14">
    <location>
        <begin position="215"/>
        <end position="233"/>
    </location>
</feature>
<evidence type="ECO:0000256" key="1">
    <source>
        <dbReference type="ARBA" id="ARBA00004141"/>
    </source>
</evidence>
<comment type="caution">
    <text evidence="15">The sequence shown here is derived from an EMBL/GenBank/DDBJ whole genome shotgun (WGS) entry which is preliminary data.</text>
</comment>
<feature type="transmembrane region" description="Helical" evidence="14">
    <location>
        <begin position="192"/>
        <end position="209"/>
    </location>
</feature>
<keyword evidence="16" id="KW-1185">Reference proteome</keyword>
<feature type="transmembrane region" description="Helical" evidence="14">
    <location>
        <begin position="344"/>
        <end position="363"/>
    </location>
</feature>
<dbReference type="EMBL" id="RRYP01020246">
    <property type="protein sequence ID" value="TNV72989.1"/>
    <property type="molecule type" value="Genomic_DNA"/>
</dbReference>
<feature type="region of interest" description="Disordered" evidence="13">
    <location>
        <begin position="80"/>
        <end position="107"/>
    </location>
</feature>
<evidence type="ECO:0000256" key="12">
    <source>
        <dbReference type="ARBA" id="ARBA00023315"/>
    </source>
</evidence>
<keyword evidence="5" id="KW-0808">Transferase</keyword>
<name>A0A8J8NE44_HALGN</name>
<dbReference type="PANTHER" id="PTHR31201:SF1">
    <property type="entry name" value="GLYCEROPHOSPHOCHOLINE ACYLTRANSFERASE 1"/>
    <property type="match status" value="1"/>
</dbReference>